<organism evidence="5 6">
    <name type="scientific">Puniceicoccus vermicola</name>
    <dbReference type="NCBI Taxonomy" id="388746"/>
    <lineage>
        <taxon>Bacteria</taxon>
        <taxon>Pseudomonadati</taxon>
        <taxon>Verrucomicrobiota</taxon>
        <taxon>Opitutia</taxon>
        <taxon>Puniceicoccales</taxon>
        <taxon>Puniceicoccaceae</taxon>
        <taxon>Puniceicoccus</taxon>
    </lineage>
</organism>
<dbReference type="SMART" id="SM00342">
    <property type="entry name" value="HTH_ARAC"/>
    <property type="match status" value="1"/>
</dbReference>
<dbReference type="InterPro" id="IPR018060">
    <property type="entry name" value="HTH_AraC"/>
</dbReference>
<dbReference type="Pfam" id="PF12833">
    <property type="entry name" value="HTH_18"/>
    <property type="match status" value="1"/>
</dbReference>
<dbReference type="InterPro" id="IPR009057">
    <property type="entry name" value="Homeodomain-like_sf"/>
</dbReference>
<evidence type="ECO:0000256" key="2">
    <source>
        <dbReference type="ARBA" id="ARBA00023125"/>
    </source>
</evidence>
<sequence length="297" mass="34262">MASGDSGVHRSSHGRIRMSDWTHLKTEFYWIYEGVVRPEYLTLAKLGSPGRSAYFLKEGELKVETASGKIFAKAGDWVLPSSRMIERTFTEGSRFISIRFCGDWPDGQPCFDSDIALVFPSADFPELKDRADALLDLVETLLPDAGRFYRLSRGDLLSHLRIRESFISWLVSLVEVGQKLDAFVQKTQDGDERIFEAARLLDRHPLDMPFREEELAQEISLSSTQLDRLFKKEYQLSPRQYLDARRLKDAEAQLQVSTIPVKQIAYELGFKSLSYFSRWFSKNHGESPRAFRQRFEK</sequence>
<keyword evidence="2" id="KW-0238">DNA-binding</keyword>
<accession>A0A7X1AVD9</accession>
<dbReference type="RefSeq" id="WP_185691244.1">
    <property type="nucleotide sequence ID" value="NZ_JACHVA010000022.1"/>
</dbReference>
<dbReference type="InterPro" id="IPR050204">
    <property type="entry name" value="AraC_XylS_family_regulators"/>
</dbReference>
<dbReference type="PRINTS" id="PR00032">
    <property type="entry name" value="HTHARAC"/>
</dbReference>
<protein>
    <submittedName>
        <fullName evidence="5">Helix-turn-helix transcriptional regulator</fullName>
    </submittedName>
</protein>
<dbReference type="InterPro" id="IPR020449">
    <property type="entry name" value="Tscrpt_reg_AraC-type_HTH"/>
</dbReference>
<feature type="domain" description="HTH araC/xylS-type" evidence="4">
    <location>
        <begin position="195"/>
        <end position="294"/>
    </location>
</feature>
<dbReference type="AlphaFoldDB" id="A0A7X1AVD9"/>
<dbReference type="SUPFAM" id="SSF46689">
    <property type="entry name" value="Homeodomain-like"/>
    <property type="match status" value="1"/>
</dbReference>
<evidence type="ECO:0000256" key="3">
    <source>
        <dbReference type="ARBA" id="ARBA00023163"/>
    </source>
</evidence>
<evidence type="ECO:0000313" key="5">
    <source>
        <dbReference type="EMBL" id="MBC2600497.1"/>
    </source>
</evidence>
<dbReference type="GO" id="GO:0003700">
    <property type="term" value="F:DNA-binding transcription factor activity"/>
    <property type="evidence" value="ECO:0007669"/>
    <property type="project" value="InterPro"/>
</dbReference>
<keyword evidence="6" id="KW-1185">Reference proteome</keyword>
<evidence type="ECO:0000313" key="6">
    <source>
        <dbReference type="Proteomes" id="UP000525652"/>
    </source>
</evidence>
<comment type="caution">
    <text evidence="5">The sequence shown here is derived from an EMBL/GenBank/DDBJ whole genome shotgun (WGS) entry which is preliminary data.</text>
</comment>
<dbReference type="InterPro" id="IPR018062">
    <property type="entry name" value="HTH_AraC-typ_CS"/>
</dbReference>
<dbReference type="PANTHER" id="PTHR46796">
    <property type="entry name" value="HTH-TYPE TRANSCRIPTIONAL ACTIVATOR RHAS-RELATED"/>
    <property type="match status" value="1"/>
</dbReference>
<keyword evidence="3" id="KW-0804">Transcription</keyword>
<proteinExistence type="predicted"/>
<keyword evidence="1" id="KW-0805">Transcription regulation</keyword>
<dbReference type="GO" id="GO:0043565">
    <property type="term" value="F:sequence-specific DNA binding"/>
    <property type="evidence" value="ECO:0007669"/>
    <property type="project" value="InterPro"/>
</dbReference>
<name>A0A7X1AVD9_9BACT</name>
<gene>
    <name evidence="5" type="ORF">H5P30_01745</name>
</gene>
<dbReference type="EMBL" id="JACHVA010000022">
    <property type="protein sequence ID" value="MBC2600497.1"/>
    <property type="molecule type" value="Genomic_DNA"/>
</dbReference>
<dbReference type="PROSITE" id="PS00041">
    <property type="entry name" value="HTH_ARAC_FAMILY_1"/>
    <property type="match status" value="1"/>
</dbReference>
<dbReference type="Gene3D" id="1.10.10.60">
    <property type="entry name" value="Homeodomain-like"/>
    <property type="match status" value="2"/>
</dbReference>
<dbReference type="Proteomes" id="UP000525652">
    <property type="component" value="Unassembled WGS sequence"/>
</dbReference>
<evidence type="ECO:0000259" key="4">
    <source>
        <dbReference type="PROSITE" id="PS01124"/>
    </source>
</evidence>
<reference evidence="5 6" key="1">
    <citation type="submission" date="2020-07" db="EMBL/GenBank/DDBJ databases">
        <authorList>
            <person name="Feng X."/>
        </authorList>
    </citation>
    <scope>NUCLEOTIDE SEQUENCE [LARGE SCALE GENOMIC DNA]</scope>
    <source>
        <strain evidence="5 6">JCM14086</strain>
    </source>
</reference>
<dbReference type="PROSITE" id="PS01124">
    <property type="entry name" value="HTH_ARAC_FAMILY_2"/>
    <property type="match status" value="1"/>
</dbReference>
<evidence type="ECO:0000256" key="1">
    <source>
        <dbReference type="ARBA" id="ARBA00023015"/>
    </source>
</evidence>